<dbReference type="AlphaFoldDB" id="A0A0M3HWN2"/>
<feature type="region of interest" description="Disordered" evidence="1">
    <location>
        <begin position="55"/>
        <end position="89"/>
    </location>
</feature>
<feature type="region of interest" description="Disordered" evidence="1">
    <location>
        <begin position="1"/>
        <end position="36"/>
    </location>
</feature>
<name>A0A0M3HWN2_ASCLU</name>
<dbReference type="Proteomes" id="UP000036681">
    <property type="component" value="Unplaced"/>
</dbReference>
<keyword evidence="2" id="KW-1185">Reference proteome</keyword>
<accession>A0A0M3HWN2</accession>
<dbReference type="WBParaSite" id="ALUE_0000758201-mRNA-1">
    <property type="protein sequence ID" value="ALUE_0000758201-mRNA-1"/>
    <property type="gene ID" value="ALUE_0000758201"/>
</dbReference>
<protein>
    <submittedName>
        <fullName evidence="3">Polyhomeotic-like protein 1</fullName>
    </submittedName>
</protein>
<feature type="compositionally biased region" description="Polar residues" evidence="1">
    <location>
        <begin position="465"/>
        <end position="478"/>
    </location>
</feature>
<feature type="compositionally biased region" description="Polar residues" evidence="1">
    <location>
        <begin position="61"/>
        <end position="87"/>
    </location>
</feature>
<reference evidence="3" key="1">
    <citation type="submission" date="2017-02" db="UniProtKB">
        <authorList>
            <consortium name="WormBaseParasite"/>
        </authorList>
    </citation>
    <scope>IDENTIFICATION</scope>
</reference>
<feature type="region of interest" description="Disordered" evidence="1">
    <location>
        <begin position="465"/>
        <end position="488"/>
    </location>
</feature>
<sequence>MDSAGKGTVPDSLRGVRSVAEAGDESRSNSWSNSFDDDVDSASSLNTLIATLRQQHGDQAAGTSESRSAFTATSSVGQNSEVESATCSGPAVKRVRRTNHVQKHLAQTNAALSTVEANGATGANNPSNLEYFLQIQRIYQTSLLNNTLASNPELVLRLQQLNALQQAFNRQSVLSLQPNLLSGSTVGVPEQRSMKPSSTNAAHQAGAANLALNALLAPVAQNSSLSLLSSLIRHISANSEQTSAMGISNAEANRQSLDRQPAFSSLNVQRDSSMPNESWNTFDPTAFYNLLVQQQCVAAALAAAKQTTASSLPVVVNGQDNELSSATTMVLTSPAVSTTSAAQNSNSACTRRLQQIPVCRRALEARFARILAQELEASDEEHDRHMKGKVGENLDAKTPKAFLSDVERKTCAGLSAAKCRATKSASPTAADLVGSHCQQPDICVTSAAAIPVELSADCTSALKSSSVDTNKSDATQQPDTPPLVALTL</sequence>
<proteinExistence type="predicted"/>
<evidence type="ECO:0000256" key="1">
    <source>
        <dbReference type="SAM" id="MobiDB-lite"/>
    </source>
</evidence>
<organism evidence="2 3">
    <name type="scientific">Ascaris lumbricoides</name>
    <name type="common">Giant roundworm</name>
    <dbReference type="NCBI Taxonomy" id="6252"/>
    <lineage>
        <taxon>Eukaryota</taxon>
        <taxon>Metazoa</taxon>
        <taxon>Ecdysozoa</taxon>
        <taxon>Nematoda</taxon>
        <taxon>Chromadorea</taxon>
        <taxon>Rhabditida</taxon>
        <taxon>Spirurina</taxon>
        <taxon>Ascaridomorpha</taxon>
        <taxon>Ascaridoidea</taxon>
        <taxon>Ascarididae</taxon>
        <taxon>Ascaris</taxon>
    </lineage>
</organism>
<evidence type="ECO:0000313" key="3">
    <source>
        <dbReference type="WBParaSite" id="ALUE_0000758201-mRNA-1"/>
    </source>
</evidence>
<evidence type="ECO:0000313" key="2">
    <source>
        <dbReference type="Proteomes" id="UP000036681"/>
    </source>
</evidence>